<dbReference type="AlphaFoldDB" id="A0A2P2KSC5"/>
<proteinExistence type="predicted"/>
<dbReference type="EMBL" id="GGEC01028152">
    <property type="protein sequence ID" value="MBX08636.1"/>
    <property type="molecule type" value="Transcribed_RNA"/>
</dbReference>
<sequence length="76" mass="9020">MCNKHKHCHHLIFGCSRISKTSVNICKHLKHNAPWDCLFHHYKRNSSGVHLSILCCLLERKITYFCMYLLVIPIFH</sequence>
<reference evidence="1" key="1">
    <citation type="submission" date="2018-02" db="EMBL/GenBank/DDBJ databases">
        <title>Rhizophora mucronata_Transcriptome.</title>
        <authorList>
            <person name="Meera S.P."/>
            <person name="Sreeshan A."/>
            <person name="Augustine A."/>
        </authorList>
    </citation>
    <scope>NUCLEOTIDE SEQUENCE</scope>
    <source>
        <tissue evidence="1">Leaf</tissue>
    </source>
</reference>
<name>A0A2P2KSC5_RHIMU</name>
<accession>A0A2P2KSC5</accession>
<evidence type="ECO:0000313" key="1">
    <source>
        <dbReference type="EMBL" id="MBX08636.1"/>
    </source>
</evidence>
<protein>
    <submittedName>
        <fullName evidence="1">Uncharacterized protein</fullName>
    </submittedName>
</protein>
<organism evidence="1">
    <name type="scientific">Rhizophora mucronata</name>
    <name type="common">Asiatic mangrove</name>
    <dbReference type="NCBI Taxonomy" id="61149"/>
    <lineage>
        <taxon>Eukaryota</taxon>
        <taxon>Viridiplantae</taxon>
        <taxon>Streptophyta</taxon>
        <taxon>Embryophyta</taxon>
        <taxon>Tracheophyta</taxon>
        <taxon>Spermatophyta</taxon>
        <taxon>Magnoliopsida</taxon>
        <taxon>eudicotyledons</taxon>
        <taxon>Gunneridae</taxon>
        <taxon>Pentapetalae</taxon>
        <taxon>rosids</taxon>
        <taxon>fabids</taxon>
        <taxon>Malpighiales</taxon>
        <taxon>Rhizophoraceae</taxon>
        <taxon>Rhizophora</taxon>
    </lineage>
</organism>